<dbReference type="AlphaFoldDB" id="A0A6A8D6S0"/>
<organism evidence="1 2">
    <name type="scientific">Aquibacillus halophilus</name>
    <dbReference type="NCBI Taxonomy" id="930132"/>
    <lineage>
        <taxon>Bacteria</taxon>
        <taxon>Bacillati</taxon>
        <taxon>Bacillota</taxon>
        <taxon>Bacilli</taxon>
        <taxon>Bacillales</taxon>
        <taxon>Bacillaceae</taxon>
        <taxon>Aquibacillus</taxon>
    </lineage>
</organism>
<dbReference type="OrthoDB" id="2974236at2"/>
<comment type="caution">
    <text evidence="1">The sequence shown here is derived from an EMBL/GenBank/DDBJ whole genome shotgun (WGS) entry which is preliminary data.</text>
</comment>
<protein>
    <recommendedName>
        <fullName evidence="3">Lipoprotein</fullName>
    </recommendedName>
</protein>
<dbReference type="RefSeq" id="WP_153735113.1">
    <property type="nucleotide sequence ID" value="NZ_WJNG01000002.1"/>
</dbReference>
<name>A0A6A8D6S0_9BACI</name>
<accession>A0A6A8D6S0</accession>
<evidence type="ECO:0000313" key="2">
    <source>
        <dbReference type="Proteomes" id="UP000799092"/>
    </source>
</evidence>
<evidence type="ECO:0008006" key="3">
    <source>
        <dbReference type="Google" id="ProtNLM"/>
    </source>
</evidence>
<dbReference type="EMBL" id="WJNG01000002">
    <property type="protein sequence ID" value="MRH41455.1"/>
    <property type="molecule type" value="Genomic_DNA"/>
</dbReference>
<evidence type="ECO:0000313" key="1">
    <source>
        <dbReference type="EMBL" id="MRH41455.1"/>
    </source>
</evidence>
<sequence>MIKLLMTTTVFLFLFGCSNEETVVENLSEAKPLEEKIADVMEEQDYLLDNIVDYEINDDFIYVFSYTTQSGLSAAILKFNSNSIDWVMGEKSIQTISIGDPEESTPILTVVQTDEPNVKGVRVNNEHAKLIQLTQDLTEDYSTEVKYWIHFSKMTEDFENLENIPSENIEFIRQNG</sequence>
<keyword evidence="2" id="KW-1185">Reference proteome</keyword>
<gene>
    <name evidence="1" type="ORF">GH741_02060</name>
</gene>
<reference evidence="1" key="1">
    <citation type="submission" date="2019-11" db="EMBL/GenBank/DDBJ databases">
        <authorList>
            <person name="Li J."/>
        </authorList>
    </citation>
    <scope>NUCLEOTIDE SEQUENCE</scope>
    <source>
        <strain evidence="1">B6B</strain>
    </source>
</reference>
<dbReference type="PROSITE" id="PS51257">
    <property type="entry name" value="PROKAR_LIPOPROTEIN"/>
    <property type="match status" value="1"/>
</dbReference>
<proteinExistence type="predicted"/>
<dbReference type="Proteomes" id="UP000799092">
    <property type="component" value="Unassembled WGS sequence"/>
</dbReference>